<dbReference type="InterPro" id="IPR021109">
    <property type="entry name" value="Peptidase_aspartic_dom_sf"/>
</dbReference>
<evidence type="ECO:0000313" key="5">
    <source>
        <dbReference type="EMBL" id="KAJ7353354.1"/>
    </source>
</evidence>
<dbReference type="GO" id="GO:0004190">
    <property type="term" value="F:aspartic-type endopeptidase activity"/>
    <property type="evidence" value="ECO:0007669"/>
    <property type="project" value="InterPro"/>
</dbReference>
<reference evidence="5" key="1">
    <citation type="submission" date="2023-03" db="EMBL/GenBank/DDBJ databases">
        <title>Massive genome expansion in bonnet fungi (Mycena s.s.) driven by repeated elements and novel gene families across ecological guilds.</title>
        <authorList>
            <consortium name="Lawrence Berkeley National Laboratory"/>
            <person name="Harder C.B."/>
            <person name="Miyauchi S."/>
            <person name="Viragh M."/>
            <person name="Kuo A."/>
            <person name="Thoen E."/>
            <person name="Andreopoulos B."/>
            <person name="Lu D."/>
            <person name="Skrede I."/>
            <person name="Drula E."/>
            <person name="Henrissat B."/>
            <person name="Morin E."/>
            <person name="Kohler A."/>
            <person name="Barry K."/>
            <person name="LaButti K."/>
            <person name="Morin E."/>
            <person name="Salamov A."/>
            <person name="Lipzen A."/>
            <person name="Mereny Z."/>
            <person name="Hegedus B."/>
            <person name="Baldrian P."/>
            <person name="Stursova M."/>
            <person name="Weitz H."/>
            <person name="Taylor A."/>
            <person name="Grigoriev I.V."/>
            <person name="Nagy L.G."/>
            <person name="Martin F."/>
            <person name="Kauserud H."/>
        </authorList>
    </citation>
    <scope>NUCLEOTIDE SEQUENCE</scope>
    <source>
        <strain evidence="5">CBHHK002</strain>
    </source>
</reference>
<keyword evidence="5" id="KW-0645">Protease</keyword>
<evidence type="ECO:0000259" key="4">
    <source>
        <dbReference type="PROSITE" id="PS51767"/>
    </source>
</evidence>
<organism evidence="5 6">
    <name type="scientific">Mycena albidolilacea</name>
    <dbReference type="NCBI Taxonomy" id="1033008"/>
    <lineage>
        <taxon>Eukaryota</taxon>
        <taxon>Fungi</taxon>
        <taxon>Dikarya</taxon>
        <taxon>Basidiomycota</taxon>
        <taxon>Agaricomycotina</taxon>
        <taxon>Agaricomycetes</taxon>
        <taxon>Agaricomycetidae</taxon>
        <taxon>Agaricales</taxon>
        <taxon>Marasmiineae</taxon>
        <taxon>Mycenaceae</taxon>
        <taxon>Mycena</taxon>
    </lineage>
</organism>
<dbReference type="GO" id="GO:0006508">
    <property type="term" value="P:proteolysis"/>
    <property type="evidence" value="ECO:0007669"/>
    <property type="project" value="UniProtKB-KW"/>
</dbReference>
<sequence length="426" mass="44696">MFNAAALLLAVTLAISTTASPAPDPVAEGTPIPLRKRNVFTLANGVFDKDKAHAATAATINKHSQNLKNLVKNLGPKALPKGAVIRPRVTISRDVEERLERRQAETLTDVSGDELWAGTISIGTPAQHFVIDFDTGSSDLWVPSFACATCSSSMHKYISLLSSTAKHKPGTFNIGYGDGSQVRGSIVTDTVSVAGVKATNQYFSPATIITGNFGDAGVDGILGLAYPSLSQLHHSPVFNTEYSNGAVKANRFGFYLAQSGSELYLGGIDTRKYSGKIETHSVNQAAGFWQLTGASAKVGKSVAVSGFQTVIDSGTTIMYGPPADVAKVYAKVPGSAVFDSDGGLYSFPCATPPQIAFNWGGKDWVISGANINLGLTEDGSSMCVGALAGQDIGLGDGVWLLGDSFMKNVYSVFDFGTNTVGFASLR</sequence>
<name>A0AAD7EXN5_9AGAR</name>
<dbReference type="Proteomes" id="UP001218218">
    <property type="component" value="Unassembled WGS sequence"/>
</dbReference>
<dbReference type="PRINTS" id="PR00792">
    <property type="entry name" value="PEPSIN"/>
</dbReference>
<proteinExistence type="inferred from homology"/>
<dbReference type="InterPro" id="IPR001461">
    <property type="entry name" value="Aspartic_peptidase_A1"/>
</dbReference>
<keyword evidence="3" id="KW-0732">Signal</keyword>
<dbReference type="InterPro" id="IPR034164">
    <property type="entry name" value="Pepsin-like_dom"/>
</dbReference>
<dbReference type="CDD" id="cd05471">
    <property type="entry name" value="pepsin_like"/>
    <property type="match status" value="1"/>
</dbReference>
<evidence type="ECO:0000313" key="6">
    <source>
        <dbReference type="Proteomes" id="UP001218218"/>
    </source>
</evidence>
<dbReference type="AlphaFoldDB" id="A0AAD7EXN5"/>
<evidence type="ECO:0000256" key="3">
    <source>
        <dbReference type="SAM" id="SignalP"/>
    </source>
</evidence>
<feature type="active site" evidence="2">
    <location>
        <position position="312"/>
    </location>
</feature>
<dbReference type="PANTHER" id="PTHR47966:SF51">
    <property type="entry name" value="BETA-SITE APP-CLEAVING ENZYME, ISOFORM A-RELATED"/>
    <property type="match status" value="1"/>
</dbReference>
<feature type="signal peptide" evidence="3">
    <location>
        <begin position="1"/>
        <end position="21"/>
    </location>
</feature>
<keyword evidence="5" id="KW-0378">Hydrolase</keyword>
<protein>
    <submittedName>
        <fullName evidence="5">Acid protease</fullName>
    </submittedName>
</protein>
<comment type="caution">
    <text evidence="5">The sequence shown here is derived from an EMBL/GenBank/DDBJ whole genome shotgun (WGS) entry which is preliminary data.</text>
</comment>
<dbReference type="PANTHER" id="PTHR47966">
    <property type="entry name" value="BETA-SITE APP-CLEAVING ENZYME, ISOFORM A-RELATED"/>
    <property type="match status" value="1"/>
</dbReference>
<gene>
    <name evidence="5" type="ORF">DFH08DRAFT_692140</name>
</gene>
<feature type="domain" description="Peptidase A1" evidence="4">
    <location>
        <begin position="116"/>
        <end position="423"/>
    </location>
</feature>
<feature type="chain" id="PRO_5042286995" evidence="3">
    <location>
        <begin position="22"/>
        <end position="426"/>
    </location>
</feature>
<feature type="active site" evidence="2">
    <location>
        <position position="134"/>
    </location>
</feature>
<comment type="similarity">
    <text evidence="1">Belongs to the peptidase A1 family.</text>
</comment>
<dbReference type="InterPro" id="IPR033121">
    <property type="entry name" value="PEPTIDASE_A1"/>
</dbReference>
<dbReference type="PROSITE" id="PS51767">
    <property type="entry name" value="PEPTIDASE_A1"/>
    <property type="match status" value="1"/>
</dbReference>
<dbReference type="EMBL" id="JARIHO010000011">
    <property type="protein sequence ID" value="KAJ7353354.1"/>
    <property type="molecule type" value="Genomic_DNA"/>
</dbReference>
<dbReference type="FunFam" id="2.40.70.10:FF:000008">
    <property type="entry name" value="Cathepsin D"/>
    <property type="match status" value="1"/>
</dbReference>
<dbReference type="Gene3D" id="2.40.70.10">
    <property type="entry name" value="Acid Proteases"/>
    <property type="match status" value="2"/>
</dbReference>
<dbReference type="SUPFAM" id="SSF50630">
    <property type="entry name" value="Acid proteases"/>
    <property type="match status" value="1"/>
</dbReference>
<evidence type="ECO:0000256" key="1">
    <source>
        <dbReference type="ARBA" id="ARBA00007447"/>
    </source>
</evidence>
<keyword evidence="6" id="KW-1185">Reference proteome</keyword>
<dbReference type="Pfam" id="PF00026">
    <property type="entry name" value="Asp"/>
    <property type="match status" value="1"/>
</dbReference>
<accession>A0AAD7EXN5</accession>
<evidence type="ECO:0000256" key="2">
    <source>
        <dbReference type="PIRSR" id="PIRSR601461-1"/>
    </source>
</evidence>